<evidence type="ECO:0008006" key="3">
    <source>
        <dbReference type="Google" id="ProtNLM"/>
    </source>
</evidence>
<dbReference type="AlphaFoldDB" id="A0A6B9FQ90"/>
<evidence type="ECO:0000313" key="1">
    <source>
        <dbReference type="EMBL" id="QGY03188.1"/>
    </source>
</evidence>
<name>A0A6B9FQ90_9HYPH</name>
<dbReference type="Proteomes" id="UP000012488">
    <property type="component" value="Chromosome"/>
</dbReference>
<reference evidence="1 2" key="2">
    <citation type="journal article" date="2013" name="Genome Announc.">
        <title>Draft Genome Sequence of Methylobacterium mesophilicum Strain SR1.6/6, Isolated from Citrus sinensis.</title>
        <authorList>
            <person name="Marinho Almeida D."/>
            <person name="Dini-Andreote F."/>
            <person name="Camargo Neves A.A."/>
            <person name="Juca Ramos R.T."/>
            <person name="Andreote F.D."/>
            <person name="Carneiro A.R."/>
            <person name="Oliveira de Souza Lima A."/>
            <person name="Caracciolo Gomes de Sa P.H."/>
            <person name="Ribeiro Barbosa M.S."/>
            <person name="Araujo W.L."/>
            <person name="Silva A."/>
        </authorList>
    </citation>
    <scope>NUCLEOTIDE SEQUENCE [LARGE SCALE GENOMIC DNA]</scope>
    <source>
        <strain evidence="1 2">SR1.6/6</strain>
    </source>
</reference>
<organism evidence="1 2">
    <name type="scientific">Methylobacterium mesophilicum SR1.6/6</name>
    <dbReference type="NCBI Taxonomy" id="908290"/>
    <lineage>
        <taxon>Bacteria</taxon>
        <taxon>Pseudomonadati</taxon>
        <taxon>Pseudomonadota</taxon>
        <taxon>Alphaproteobacteria</taxon>
        <taxon>Hyphomicrobiales</taxon>
        <taxon>Methylobacteriaceae</taxon>
        <taxon>Methylobacterium</taxon>
    </lineage>
</organism>
<gene>
    <name evidence="1" type="ORF">MMSR116_15820</name>
</gene>
<protein>
    <recommendedName>
        <fullName evidence="3">XRE family transcriptional regulator</fullName>
    </recommendedName>
</protein>
<reference evidence="1 2" key="1">
    <citation type="journal article" date="2012" name="Genet. Mol. Biol.">
        <title>Analysis of 16S rRNA and mxaF genes revealing insights into Methylobacterium niche-specific plant association.</title>
        <authorList>
            <person name="Dourado M.N."/>
            <person name="Andreote F.D."/>
            <person name="Dini-Andreote F."/>
            <person name="Conti R."/>
            <person name="Araujo J.M."/>
            <person name="Araujo W.L."/>
        </authorList>
    </citation>
    <scope>NUCLEOTIDE SEQUENCE [LARGE SCALE GENOMIC DNA]</scope>
    <source>
        <strain evidence="1 2">SR1.6/6</strain>
    </source>
</reference>
<proteinExistence type="predicted"/>
<dbReference type="EMBL" id="CP043538">
    <property type="protein sequence ID" value="QGY03188.1"/>
    <property type="molecule type" value="Genomic_DNA"/>
</dbReference>
<sequence length="78" mass="8439">MTRRPMRRPLGEALRRLDECVEKAGSARAWARSVGLSEAYVCDVRSGRKAPGAGMLLALGLVRVVSYAPAPGSQREAR</sequence>
<accession>A0A6B9FQ90</accession>
<dbReference type="OrthoDB" id="8000697at2"/>
<dbReference type="KEGG" id="mmes:MMSR116_15820"/>
<evidence type="ECO:0000313" key="2">
    <source>
        <dbReference type="Proteomes" id="UP000012488"/>
    </source>
</evidence>